<proteinExistence type="predicted"/>
<evidence type="ECO:0000313" key="5">
    <source>
        <dbReference type="Proteomes" id="UP000678393"/>
    </source>
</evidence>
<dbReference type="InterPro" id="IPR019791">
    <property type="entry name" value="Haem_peroxidase_animal"/>
</dbReference>
<dbReference type="AlphaFoldDB" id="A0A8S3ZP67"/>
<dbReference type="PANTHER" id="PTHR11475:SF4">
    <property type="entry name" value="CHORION PEROXIDASE"/>
    <property type="match status" value="1"/>
</dbReference>
<dbReference type="InterPro" id="IPR037120">
    <property type="entry name" value="Haem_peroxidase_sf_animal"/>
</dbReference>
<evidence type="ECO:0000313" key="4">
    <source>
        <dbReference type="EMBL" id="CAG5131333.1"/>
    </source>
</evidence>
<dbReference type="GO" id="GO:0020037">
    <property type="term" value="F:heme binding"/>
    <property type="evidence" value="ECO:0007669"/>
    <property type="project" value="InterPro"/>
</dbReference>
<dbReference type="EMBL" id="CAJHNH020004587">
    <property type="protein sequence ID" value="CAG5131333.1"/>
    <property type="molecule type" value="Genomic_DNA"/>
</dbReference>
<dbReference type="InterPro" id="IPR010255">
    <property type="entry name" value="Haem_peroxidase_sf"/>
</dbReference>
<evidence type="ECO:0008006" key="6">
    <source>
        <dbReference type="Google" id="ProtNLM"/>
    </source>
</evidence>
<sequence length="66" mass="7510">SVNDIDLFTGMLHEPADTGLVGPTIRCILRIQFFRLKYGDRFFFNNDEPSSGFTNGKCVLSFVDYI</sequence>
<dbReference type="OrthoDB" id="823504at2759"/>
<dbReference type="GO" id="GO:0005576">
    <property type="term" value="C:extracellular region"/>
    <property type="evidence" value="ECO:0007669"/>
    <property type="project" value="UniProtKB-SubCell"/>
</dbReference>
<name>A0A8S3ZP67_9EUPU</name>
<dbReference type="Pfam" id="PF03098">
    <property type="entry name" value="An_peroxidase"/>
    <property type="match status" value="1"/>
</dbReference>
<comment type="subcellular location">
    <subcellularLocation>
        <location evidence="1">Secreted</location>
    </subcellularLocation>
</comment>
<dbReference type="PANTHER" id="PTHR11475">
    <property type="entry name" value="OXIDASE/PEROXIDASE"/>
    <property type="match status" value="1"/>
</dbReference>
<evidence type="ECO:0000256" key="3">
    <source>
        <dbReference type="ARBA" id="ARBA00023180"/>
    </source>
</evidence>
<gene>
    <name evidence="4" type="ORF">CUNI_LOCUS16891</name>
</gene>
<dbReference type="GO" id="GO:0006979">
    <property type="term" value="P:response to oxidative stress"/>
    <property type="evidence" value="ECO:0007669"/>
    <property type="project" value="InterPro"/>
</dbReference>
<keyword evidence="5" id="KW-1185">Reference proteome</keyword>
<comment type="caution">
    <text evidence="4">The sequence shown here is derived from an EMBL/GenBank/DDBJ whole genome shotgun (WGS) entry which is preliminary data.</text>
</comment>
<dbReference type="PROSITE" id="PS50292">
    <property type="entry name" value="PEROXIDASE_3"/>
    <property type="match status" value="1"/>
</dbReference>
<keyword evidence="3" id="KW-0325">Glycoprotein</keyword>
<dbReference type="Proteomes" id="UP000678393">
    <property type="component" value="Unassembled WGS sequence"/>
</dbReference>
<organism evidence="4 5">
    <name type="scientific">Candidula unifasciata</name>
    <dbReference type="NCBI Taxonomy" id="100452"/>
    <lineage>
        <taxon>Eukaryota</taxon>
        <taxon>Metazoa</taxon>
        <taxon>Spiralia</taxon>
        <taxon>Lophotrochozoa</taxon>
        <taxon>Mollusca</taxon>
        <taxon>Gastropoda</taxon>
        <taxon>Heterobranchia</taxon>
        <taxon>Euthyneura</taxon>
        <taxon>Panpulmonata</taxon>
        <taxon>Eupulmonata</taxon>
        <taxon>Stylommatophora</taxon>
        <taxon>Helicina</taxon>
        <taxon>Helicoidea</taxon>
        <taxon>Geomitridae</taxon>
        <taxon>Candidula</taxon>
    </lineage>
</organism>
<dbReference type="Gene3D" id="1.10.640.10">
    <property type="entry name" value="Haem peroxidase domain superfamily, animal type"/>
    <property type="match status" value="1"/>
</dbReference>
<dbReference type="SUPFAM" id="SSF48113">
    <property type="entry name" value="Heme-dependent peroxidases"/>
    <property type="match status" value="1"/>
</dbReference>
<reference evidence="4" key="1">
    <citation type="submission" date="2021-04" db="EMBL/GenBank/DDBJ databases">
        <authorList>
            <consortium name="Molecular Ecology Group"/>
        </authorList>
    </citation>
    <scope>NUCLEOTIDE SEQUENCE</scope>
</reference>
<evidence type="ECO:0000256" key="1">
    <source>
        <dbReference type="ARBA" id="ARBA00004613"/>
    </source>
</evidence>
<keyword evidence="2" id="KW-0964">Secreted</keyword>
<evidence type="ECO:0000256" key="2">
    <source>
        <dbReference type="ARBA" id="ARBA00022525"/>
    </source>
</evidence>
<feature type="non-terminal residue" evidence="4">
    <location>
        <position position="1"/>
    </location>
</feature>
<accession>A0A8S3ZP67</accession>
<protein>
    <recommendedName>
        <fullName evidence="6">Peroxidase</fullName>
    </recommendedName>
</protein>
<dbReference type="GO" id="GO:0004601">
    <property type="term" value="F:peroxidase activity"/>
    <property type="evidence" value="ECO:0007669"/>
    <property type="project" value="InterPro"/>
</dbReference>